<dbReference type="GO" id="GO:0005737">
    <property type="term" value="C:cytoplasm"/>
    <property type="evidence" value="ECO:0007669"/>
    <property type="project" value="TreeGrafter"/>
</dbReference>
<sequence>MTKLLSRQISPAPLSANIGITDLIDTYFTAYNSARLREACHLLSRDIMQPGVTVALSLSGALTPAGLGVSVLSPLMRHGFVDWIISTGANLYHDLHYGLGMELYASNPFVDDVKLRQEGRIRIYDIVFGYDVLLETDAFIRELLRSEPFQKRMGTAEFHHLLGKYINAMEKQLGVKNPCLLSTAYECGVPIYTSSPGDSSIGMNVAALALEGSKLVIDPSQDVNETAAIAYAARNSGIPDVEGKSAALILGGGSPKNFLLQTQPQLHEVLGLEERGHDYFVQITDARPDTGGLSGATPSEAVSWGKVDPEELPSTIVCYTDSTIALPLIGAYVINQCEPRPLKRLYDRREEMLATLQRDYLAARAERTEEKVAAAIPNAKPVPKPEREPVATYPCGTPIRR</sequence>
<keyword evidence="3 4" id="KW-0808">Transferase</keyword>
<protein>
    <recommendedName>
        <fullName evidence="2 4">Deoxyhypusine synthase-like protein</fullName>
        <ecNumber evidence="4">2.5.-.-</ecNumber>
    </recommendedName>
</protein>
<name>A0A6M8BB63_9CYAN</name>
<dbReference type="Proteomes" id="UP000505210">
    <property type="component" value="Chromosome"/>
</dbReference>
<dbReference type="SUPFAM" id="SSF52467">
    <property type="entry name" value="DHS-like NAD/FAD-binding domain"/>
    <property type="match status" value="1"/>
</dbReference>
<dbReference type="GO" id="GO:0034038">
    <property type="term" value="F:deoxyhypusine synthase activity"/>
    <property type="evidence" value="ECO:0007669"/>
    <property type="project" value="TreeGrafter"/>
</dbReference>
<keyword evidence="7" id="KW-1185">Reference proteome</keyword>
<dbReference type="InterPro" id="IPR029035">
    <property type="entry name" value="DHS-like_NAD/FAD-binding_dom"/>
</dbReference>
<evidence type="ECO:0000256" key="1">
    <source>
        <dbReference type="ARBA" id="ARBA00009892"/>
    </source>
</evidence>
<feature type="region of interest" description="Disordered" evidence="5">
    <location>
        <begin position="372"/>
        <end position="401"/>
    </location>
</feature>
<reference evidence="6 7" key="1">
    <citation type="submission" date="2020-05" db="EMBL/GenBank/DDBJ databases">
        <title>Complete genome sequence of of a novel Thermoleptolyngbya strain isolated from hot springs of Ganzi, Sichuan China.</title>
        <authorList>
            <person name="Tang J."/>
            <person name="Daroch M."/>
            <person name="Li L."/>
            <person name="Waleron K."/>
            <person name="Waleron M."/>
            <person name="Waleron M."/>
        </authorList>
    </citation>
    <scope>NUCLEOTIDE SEQUENCE [LARGE SCALE GENOMIC DNA]</scope>
    <source>
        <strain evidence="6 7">PKUAC-SCTA183</strain>
    </source>
</reference>
<evidence type="ECO:0000256" key="2">
    <source>
        <dbReference type="ARBA" id="ARBA00017979"/>
    </source>
</evidence>
<evidence type="ECO:0000256" key="4">
    <source>
        <dbReference type="HAMAP-Rule" id="MF_00640"/>
    </source>
</evidence>
<accession>A0A6M8BB63</accession>
<dbReference type="AlphaFoldDB" id="A0A6M8BB63"/>
<evidence type="ECO:0000313" key="6">
    <source>
        <dbReference type="EMBL" id="QKD84244.1"/>
    </source>
</evidence>
<proteinExistence type="inferred from homology"/>
<dbReference type="NCBIfam" id="NF001980">
    <property type="entry name" value="PRK00770.1"/>
    <property type="match status" value="1"/>
</dbReference>
<dbReference type="EMBL" id="CP053661">
    <property type="protein sequence ID" value="QKD84244.1"/>
    <property type="molecule type" value="Genomic_DNA"/>
</dbReference>
<dbReference type="Pfam" id="PF01916">
    <property type="entry name" value="DS"/>
    <property type="match status" value="1"/>
</dbReference>
<evidence type="ECO:0000256" key="3">
    <source>
        <dbReference type="ARBA" id="ARBA00022679"/>
    </source>
</evidence>
<evidence type="ECO:0000256" key="5">
    <source>
        <dbReference type="SAM" id="MobiDB-lite"/>
    </source>
</evidence>
<dbReference type="KEGG" id="theu:HPC62_20520"/>
<dbReference type="Gene3D" id="3.40.910.10">
    <property type="entry name" value="Deoxyhypusine synthase"/>
    <property type="match status" value="1"/>
</dbReference>
<dbReference type="RefSeq" id="WP_172358290.1">
    <property type="nucleotide sequence ID" value="NZ_CP053661.1"/>
</dbReference>
<dbReference type="InterPro" id="IPR023496">
    <property type="entry name" value="Deoxyhypusine_synthase-like"/>
</dbReference>
<evidence type="ECO:0000313" key="7">
    <source>
        <dbReference type="Proteomes" id="UP000505210"/>
    </source>
</evidence>
<dbReference type="EC" id="2.5.-.-" evidence="4"/>
<dbReference type="HAMAP" id="MF_00640">
    <property type="entry name" value="DHS_like"/>
    <property type="match status" value="1"/>
</dbReference>
<dbReference type="PANTHER" id="PTHR11703">
    <property type="entry name" value="DEOXYHYPUSINE SYNTHASE"/>
    <property type="match status" value="1"/>
</dbReference>
<dbReference type="InterPro" id="IPR036982">
    <property type="entry name" value="Deoxyhypusine_synthase_sf"/>
</dbReference>
<organism evidence="6 7">
    <name type="scientific">Thermoleptolyngbya sichuanensis A183</name>
    <dbReference type="NCBI Taxonomy" id="2737172"/>
    <lineage>
        <taxon>Bacteria</taxon>
        <taxon>Bacillati</taxon>
        <taxon>Cyanobacteriota</taxon>
        <taxon>Cyanophyceae</taxon>
        <taxon>Oculatellales</taxon>
        <taxon>Oculatellaceae</taxon>
        <taxon>Thermoleptolyngbya</taxon>
        <taxon>Thermoleptolyngbya sichuanensis</taxon>
    </lineage>
</organism>
<gene>
    <name evidence="6" type="ORF">HPC62_20520</name>
</gene>
<comment type="similarity">
    <text evidence="1 4">Belongs to the deoxyhypusine synthase family.</text>
</comment>
<dbReference type="PANTHER" id="PTHR11703:SF2">
    <property type="entry name" value="DEOXYHYPUSINE SYNTHASE-LIKE PROTEIN"/>
    <property type="match status" value="1"/>
</dbReference>
<dbReference type="InterPro" id="IPR002773">
    <property type="entry name" value="Deoxyhypusine_synthase"/>
</dbReference>